<dbReference type="Pfam" id="PF13837">
    <property type="entry name" value="Myb_DNA-bind_4"/>
    <property type="match status" value="1"/>
</dbReference>
<dbReference type="Gene3D" id="1.10.10.60">
    <property type="entry name" value="Homeodomain-like"/>
    <property type="match status" value="1"/>
</dbReference>
<name>A0AAW0NT99_9GOBI</name>
<keyword evidence="5" id="KW-1185">Reference proteome</keyword>
<evidence type="ECO:0000259" key="3">
    <source>
        <dbReference type="Pfam" id="PF13837"/>
    </source>
</evidence>
<sequence length="308" mass="36204">MAAKKKSRHWTREETLYLINIWGEPQYQRQFEQMVHNHTIWENIYNDIVLRCPSVKDFGDWTKCKERLDYLRRKYRESLKNNKKTGSDPIKSPFFEELDAVLGCRPMNNPGEIRMDNGSSEEESDRDLGENISMDNETDLDTTPPATTPTSTSSPSTAPPPAEQKPQELRKRKGRKTQIMEAMDKCLDRLTKNDNTQDYDRERFEWEKEMERNRLELEKKRLDFEMKRMEADEKRTEENRAFMLQMLQCLRPQSQPLPPYMSAPNYYSYNPPPHRQAPENVDFPSTAPGPPAPGAHLVHYYNDPPNTL</sequence>
<organism evidence="4 5">
    <name type="scientific">Mugilogobius chulae</name>
    <name type="common">yellowstripe goby</name>
    <dbReference type="NCBI Taxonomy" id="88201"/>
    <lineage>
        <taxon>Eukaryota</taxon>
        <taxon>Metazoa</taxon>
        <taxon>Chordata</taxon>
        <taxon>Craniata</taxon>
        <taxon>Vertebrata</taxon>
        <taxon>Euteleostomi</taxon>
        <taxon>Actinopterygii</taxon>
        <taxon>Neopterygii</taxon>
        <taxon>Teleostei</taxon>
        <taxon>Neoteleostei</taxon>
        <taxon>Acanthomorphata</taxon>
        <taxon>Gobiaria</taxon>
        <taxon>Gobiiformes</taxon>
        <taxon>Gobioidei</taxon>
        <taxon>Gobiidae</taxon>
        <taxon>Gobionellinae</taxon>
        <taxon>Mugilogobius</taxon>
    </lineage>
</organism>
<dbReference type="AlphaFoldDB" id="A0AAW0NT99"/>
<feature type="coiled-coil region" evidence="1">
    <location>
        <begin position="207"/>
        <end position="239"/>
    </location>
</feature>
<reference evidence="5" key="1">
    <citation type="submission" date="2024-04" db="EMBL/GenBank/DDBJ databases">
        <title>Salinicola lusitanus LLJ914,a marine bacterium isolated from the Okinawa Trough.</title>
        <authorList>
            <person name="Li J."/>
        </authorList>
    </citation>
    <scope>NUCLEOTIDE SEQUENCE [LARGE SCALE GENOMIC DNA]</scope>
</reference>
<protein>
    <recommendedName>
        <fullName evidence="3">Myb/SANT-like DNA-binding domain-containing protein</fullName>
    </recommendedName>
</protein>
<evidence type="ECO:0000313" key="4">
    <source>
        <dbReference type="EMBL" id="KAK7907027.1"/>
    </source>
</evidence>
<proteinExistence type="predicted"/>
<dbReference type="EMBL" id="JBBPFD010000011">
    <property type="protein sequence ID" value="KAK7907027.1"/>
    <property type="molecule type" value="Genomic_DNA"/>
</dbReference>
<feature type="domain" description="Myb/SANT-like DNA-binding" evidence="3">
    <location>
        <begin position="8"/>
        <end position="100"/>
    </location>
</feature>
<dbReference type="InterPro" id="IPR044822">
    <property type="entry name" value="Myb_DNA-bind_4"/>
</dbReference>
<accession>A0AAW0NT99</accession>
<dbReference type="PANTHER" id="PTHR47595:SF1">
    <property type="entry name" value="MYB_SANT-LIKE DNA-BINDING DOMAIN-CONTAINING PROTEIN"/>
    <property type="match status" value="1"/>
</dbReference>
<evidence type="ECO:0000256" key="2">
    <source>
        <dbReference type="SAM" id="MobiDB-lite"/>
    </source>
</evidence>
<evidence type="ECO:0000256" key="1">
    <source>
        <dbReference type="SAM" id="Coils"/>
    </source>
</evidence>
<feature type="region of interest" description="Disordered" evidence="2">
    <location>
        <begin position="106"/>
        <end position="176"/>
    </location>
</feature>
<feature type="region of interest" description="Disordered" evidence="2">
    <location>
        <begin position="261"/>
        <end position="308"/>
    </location>
</feature>
<comment type="caution">
    <text evidence="4">The sequence shown here is derived from an EMBL/GenBank/DDBJ whole genome shotgun (WGS) entry which is preliminary data.</text>
</comment>
<feature type="compositionally biased region" description="Low complexity" evidence="2">
    <location>
        <begin position="142"/>
        <end position="156"/>
    </location>
</feature>
<dbReference type="Proteomes" id="UP001460270">
    <property type="component" value="Unassembled WGS sequence"/>
</dbReference>
<gene>
    <name evidence="4" type="ORF">WMY93_015639</name>
</gene>
<dbReference type="PANTHER" id="PTHR47595">
    <property type="entry name" value="HEAT SHOCK 70 KDA PROTEIN 14"/>
    <property type="match status" value="1"/>
</dbReference>
<keyword evidence="1" id="KW-0175">Coiled coil</keyword>
<evidence type="ECO:0000313" key="5">
    <source>
        <dbReference type="Proteomes" id="UP001460270"/>
    </source>
</evidence>